<reference evidence="3" key="1">
    <citation type="journal article" date="2019" name="Int. J. Syst. Evol. Microbiol.">
        <title>The Global Catalogue of Microorganisms (GCM) 10K type strain sequencing project: providing services to taxonomists for standard genome sequencing and annotation.</title>
        <authorList>
            <consortium name="The Broad Institute Genomics Platform"/>
            <consortium name="The Broad Institute Genome Sequencing Center for Infectious Disease"/>
            <person name="Wu L."/>
            <person name="Ma J."/>
        </authorList>
    </citation>
    <scope>NUCLEOTIDE SEQUENCE [LARGE SCALE GENOMIC DNA]</scope>
    <source>
        <strain evidence="3">TISTR 1906</strain>
    </source>
</reference>
<feature type="transmembrane region" description="Helical" evidence="1">
    <location>
        <begin position="127"/>
        <end position="147"/>
    </location>
</feature>
<protein>
    <submittedName>
        <fullName evidence="2">DUF2127 domain-containing protein</fullName>
    </submittedName>
</protein>
<keyword evidence="1" id="KW-1133">Transmembrane helix</keyword>
<dbReference type="Pfam" id="PF09900">
    <property type="entry name" value="DUF2127"/>
    <property type="match status" value="1"/>
</dbReference>
<comment type="caution">
    <text evidence="2">The sequence shown here is derived from an EMBL/GenBank/DDBJ whole genome shotgun (WGS) entry which is preliminary data.</text>
</comment>
<evidence type="ECO:0000313" key="3">
    <source>
        <dbReference type="Proteomes" id="UP001597463"/>
    </source>
</evidence>
<evidence type="ECO:0000256" key="1">
    <source>
        <dbReference type="SAM" id="Phobius"/>
    </source>
</evidence>
<gene>
    <name evidence="2" type="ORF">ACFSW6_21405</name>
</gene>
<keyword evidence="3" id="KW-1185">Reference proteome</keyword>
<sequence length="160" mass="17694">MTPSSLRTAVRSMALFEVAKGVAALLGLLGLLGLLHHDLHKLALELIGHVGLSPAQRYPALLLDMVDRLNVTPVHTLVLLGGLYAAVRFVEAWGLWRDRAWGEWFGVAASGVYIPLEVQHILRHTSWQAMLVLAFNVALVLVLLARLMQRRAQARERALP</sequence>
<organism evidence="2 3">
    <name type="scientific">Comamonas terrae</name>
    <dbReference type="NCBI Taxonomy" id="673548"/>
    <lineage>
        <taxon>Bacteria</taxon>
        <taxon>Pseudomonadati</taxon>
        <taxon>Pseudomonadota</taxon>
        <taxon>Betaproteobacteria</taxon>
        <taxon>Burkholderiales</taxon>
        <taxon>Comamonadaceae</taxon>
        <taxon>Comamonas</taxon>
    </lineage>
</organism>
<keyword evidence="1" id="KW-0472">Membrane</keyword>
<keyword evidence="1" id="KW-0812">Transmembrane</keyword>
<accession>A0ABW5USN2</accession>
<dbReference type="Proteomes" id="UP001597463">
    <property type="component" value="Unassembled WGS sequence"/>
</dbReference>
<feature type="transmembrane region" description="Helical" evidence="1">
    <location>
        <begin position="71"/>
        <end position="90"/>
    </location>
</feature>
<feature type="transmembrane region" description="Helical" evidence="1">
    <location>
        <begin position="102"/>
        <end position="121"/>
    </location>
</feature>
<dbReference type="InterPro" id="IPR021125">
    <property type="entry name" value="DUF2127"/>
</dbReference>
<dbReference type="RefSeq" id="WP_066476760.1">
    <property type="nucleotide sequence ID" value="NZ_BCNT01000006.1"/>
</dbReference>
<dbReference type="EMBL" id="JBHUMV010000013">
    <property type="protein sequence ID" value="MFD2756638.1"/>
    <property type="molecule type" value="Genomic_DNA"/>
</dbReference>
<feature type="transmembrane region" description="Helical" evidence="1">
    <location>
        <begin position="12"/>
        <end position="35"/>
    </location>
</feature>
<name>A0ABW5USN2_9BURK</name>
<evidence type="ECO:0000313" key="2">
    <source>
        <dbReference type="EMBL" id="MFD2756638.1"/>
    </source>
</evidence>
<proteinExistence type="predicted"/>